<dbReference type="OrthoDB" id="1430973at2759"/>
<dbReference type="EMBL" id="JAAMPC010000011">
    <property type="protein sequence ID" value="KAG2281255.1"/>
    <property type="molecule type" value="Genomic_DNA"/>
</dbReference>
<keyword evidence="4" id="KW-1185">Reference proteome</keyword>
<evidence type="ECO:0000256" key="1">
    <source>
        <dbReference type="SAM" id="MobiDB-lite"/>
    </source>
</evidence>
<dbReference type="PANTHER" id="PTHR34146:SF3">
    <property type="entry name" value="POLYNUCLEOTIDYL TRANSFERASE, RIBONUCLEASE H-LIKE SUPERFAMILY PROTEIN"/>
    <property type="match status" value="1"/>
</dbReference>
<dbReference type="Pfam" id="PF13966">
    <property type="entry name" value="zf-RVT"/>
    <property type="match status" value="1"/>
</dbReference>
<proteinExistence type="predicted"/>
<dbReference type="AlphaFoldDB" id="A0A8X7R3D6"/>
<sequence length="313" mass="35017">MAAQPLLKAGLRRSIGTGNNTRVWSDHWIPDVKPRPAIPCCPSFNPNLRVCDLSDPLSHDWNLPLLHQLLSPRDIPLIQTYSVQSGYTLAMEMDTNRAPPLVSEPSTTSLKAKVWSIKTSRKIKHFIWNALSDCVQVCGRLSDRHCSSERNSPRCGADNESVNHLLFESPSNVNHILWRAKELGVPSSILDNVPWLLWYIWKARKDKLFNGKDTPPLDTVQTAISEAADWRLAQILHTSQGEEETQPPPDTQPLGPRCSIDASWHQDDAFIGGGMVLTDEDGFTTFGSFTSNRSLTPLHAELHTLLWAMKSSL</sequence>
<feature type="domain" description="Reverse transcriptase zinc-binding" evidence="2">
    <location>
        <begin position="81"/>
        <end position="171"/>
    </location>
</feature>
<accession>A0A8X7R3D6</accession>
<dbReference type="InterPro" id="IPR026960">
    <property type="entry name" value="RVT-Znf"/>
</dbReference>
<evidence type="ECO:0000259" key="2">
    <source>
        <dbReference type="Pfam" id="PF13966"/>
    </source>
</evidence>
<evidence type="ECO:0000313" key="3">
    <source>
        <dbReference type="EMBL" id="KAG2281255.1"/>
    </source>
</evidence>
<dbReference type="Proteomes" id="UP000886595">
    <property type="component" value="Unassembled WGS sequence"/>
</dbReference>
<protein>
    <recommendedName>
        <fullName evidence="2">Reverse transcriptase zinc-binding domain-containing protein</fullName>
    </recommendedName>
</protein>
<organism evidence="3 4">
    <name type="scientific">Brassica carinata</name>
    <name type="common">Ethiopian mustard</name>
    <name type="synonym">Abyssinian cabbage</name>
    <dbReference type="NCBI Taxonomy" id="52824"/>
    <lineage>
        <taxon>Eukaryota</taxon>
        <taxon>Viridiplantae</taxon>
        <taxon>Streptophyta</taxon>
        <taxon>Embryophyta</taxon>
        <taxon>Tracheophyta</taxon>
        <taxon>Spermatophyta</taxon>
        <taxon>Magnoliopsida</taxon>
        <taxon>eudicotyledons</taxon>
        <taxon>Gunneridae</taxon>
        <taxon>Pentapetalae</taxon>
        <taxon>rosids</taxon>
        <taxon>malvids</taxon>
        <taxon>Brassicales</taxon>
        <taxon>Brassicaceae</taxon>
        <taxon>Brassiceae</taxon>
        <taxon>Brassica</taxon>
    </lineage>
</organism>
<comment type="caution">
    <text evidence="3">The sequence shown here is derived from an EMBL/GenBank/DDBJ whole genome shotgun (WGS) entry which is preliminary data.</text>
</comment>
<evidence type="ECO:0000313" key="4">
    <source>
        <dbReference type="Proteomes" id="UP000886595"/>
    </source>
</evidence>
<feature type="region of interest" description="Disordered" evidence="1">
    <location>
        <begin position="239"/>
        <end position="258"/>
    </location>
</feature>
<name>A0A8X7R3D6_BRACI</name>
<gene>
    <name evidence="3" type="ORF">Bca52824_052475</name>
</gene>
<reference evidence="3 4" key="1">
    <citation type="submission" date="2020-02" db="EMBL/GenBank/DDBJ databases">
        <authorList>
            <person name="Ma Q."/>
            <person name="Huang Y."/>
            <person name="Song X."/>
            <person name="Pei D."/>
        </authorList>
    </citation>
    <scope>NUCLEOTIDE SEQUENCE [LARGE SCALE GENOMIC DNA]</scope>
    <source>
        <strain evidence="3">Sxm20200214</strain>
        <tissue evidence="3">Leaf</tissue>
    </source>
</reference>
<dbReference type="PANTHER" id="PTHR34146">
    <property type="entry name" value="POLYNUCLEOTIDYL TRANSFERASE, RIBONUCLEASE H-LIKE SUPERFAMILY PROTEIN-RELATED"/>
    <property type="match status" value="1"/>
</dbReference>